<feature type="binding site" evidence="9">
    <location>
        <position position="286"/>
    </location>
    <ligand>
        <name>substrate</name>
    </ligand>
</feature>
<keyword evidence="5 10" id="KW-0274">FAD</keyword>
<dbReference type="EMBL" id="JADQTO010000023">
    <property type="protein sequence ID" value="MBG0566919.1"/>
    <property type="molecule type" value="Genomic_DNA"/>
</dbReference>
<dbReference type="InterPro" id="IPR002872">
    <property type="entry name" value="Proline_DH_dom"/>
</dbReference>
<evidence type="ECO:0000256" key="4">
    <source>
        <dbReference type="ARBA" id="ARBA00022741"/>
    </source>
</evidence>
<feature type="domain" description="Proline dehydrogenase" evidence="11">
    <location>
        <begin position="42"/>
        <end position="299"/>
    </location>
</feature>
<evidence type="ECO:0000256" key="1">
    <source>
        <dbReference type="ARBA" id="ARBA00004739"/>
    </source>
</evidence>
<dbReference type="Proteomes" id="UP000598146">
    <property type="component" value="Unassembled WGS sequence"/>
</dbReference>
<evidence type="ECO:0000256" key="7">
    <source>
        <dbReference type="ARBA" id="ARBA00023062"/>
    </source>
</evidence>
<evidence type="ECO:0000256" key="2">
    <source>
        <dbReference type="ARBA" id="ARBA00012695"/>
    </source>
</evidence>
<dbReference type="GO" id="GO:0010133">
    <property type="term" value="P:L-proline catabolic process to L-glutamate"/>
    <property type="evidence" value="ECO:0007669"/>
    <property type="project" value="InterPro"/>
</dbReference>
<dbReference type="Pfam" id="PF01619">
    <property type="entry name" value="Pro_dh"/>
    <property type="match status" value="1"/>
</dbReference>
<feature type="binding site" evidence="10">
    <location>
        <begin position="185"/>
        <end position="187"/>
    </location>
    <ligand>
        <name>FAD</name>
        <dbReference type="ChEBI" id="CHEBI:57692"/>
    </ligand>
</feature>
<dbReference type="InterPro" id="IPR008219">
    <property type="entry name" value="PRODH_bac_arc"/>
</dbReference>
<dbReference type="InterPro" id="IPR015659">
    <property type="entry name" value="Proline_oxidase"/>
</dbReference>
<evidence type="ECO:0000256" key="8">
    <source>
        <dbReference type="ARBA" id="ARBA00048779"/>
    </source>
</evidence>
<dbReference type="PANTHER" id="PTHR13914">
    <property type="entry name" value="PROLINE OXIDASE"/>
    <property type="match status" value="1"/>
</dbReference>
<evidence type="ECO:0000259" key="11">
    <source>
        <dbReference type="Pfam" id="PF01619"/>
    </source>
</evidence>
<evidence type="ECO:0000256" key="6">
    <source>
        <dbReference type="ARBA" id="ARBA00023002"/>
    </source>
</evidence>
<keyword evidence="7" id="KW-0642">Proline metabolism</keyword>
<feature type="binding site" evidence="9">
    <location>
        <position position="287"/>
    </location>
    <ligand>
        <name>substrate</name>
    </ligand>
</feature>
<accession>A0A931CBB4</accession>
<reference evidence="12" key="1">
    <citation type="submission" date="2020-11" db="EMBL/GenBank/DDBJ databases">
        <title>Isolation and identification of active actinomycetes.</title>
        <authorList>
            <person name="Sun X."/>
        </authorList>
    </citation>
    <scope>NUCLEOTIDE SEQUENCE</scope>
    <source>
        <strain evidence="12">NEAU-A11</strain>
    </source>
</reference>
<comment type="cofactor">
    <cofactor evidence="10">
        <name>FAD</name>
        <dbReference type="ChEBI" id="CHEBI:57692"/>
    </cofactor>
    <text evidence="10">Binds 1 FAD per subunit.</text>
</comment>
<evidence type="ECO:0000313" key="12">
    <source>
        <dbReference type="EMBL" id="MBG0566919.1"/>
    </source>
</evidence>
<feature type="binding site" evidence="10">
    <location>
        <position position="161"/>
    </location>
    <ligand>
        <name>FAD</name>
        <dbReference type="ChEBI" id="CHEBI:57692"/>
    </ligand>
</feature>
<comment type="caution">
    <text evidence="12">The sequence shown here is derived from an EMBL/GenBank/DDBJ whole genome shotgun (WGS) entry which is preliminary data.</text>
</comment>
<keyword evidence="3" id="KW-0285">Flavoprotein</keyword>
<keyword evidence="6" id="KW-0560">Oxidoreductase</keyword>
<protein>
    <recommendedName>
        <fullName evidence="2">proline dehydrogenase</fullName>
        <ecNumber evidence="2">1.5.5.2</ecNumber>
    </recommendedName>
</protein>
<dbReference type="GO" id="GO:0004657">
    <property type="term" value="F:proline dehydrogenase activity"/>
    <property type="evidence" value="ECO:0007669"/>
    <property type="project" value="UniProtKB-EC"/>
</dbReference>
<dbReference type="Gene3D" id="3.20.20.220">
    <property type="match status" value="1"/>
</dbReference>
<sequence length="306" mass="33612">MFRSLFLAAAGSSHLERLVESVPVSKAVVRRFVAGRSADDALRVSRELADDGLAVSLDHLGEDTRTMEQAAAVRDEYVAVLRRLRDAGLTPAAEVSVKLSALGQQIDDKAAYEHAHAICAAATEAGTSVTLDAEDHTTTDATLETLVELRRDFPSTGAVLQAYLRRTEGDCRELATAGSRVRLCKGAYAEPESVAFQSALDVDKSYVRCLNILMSGEGYPMVATHDPRLIAIAEDRARWFDRSTGEYEFQLLYGVRPEEQARLAAGGHTVRIYLPYGEQWYGYLMRRLAERPANVAFLARAVTSKK</sequence>
<keyword evidence="13" id="KW-1185">Reference proteome</keyword>
<dbReference type="AlphaFoldDB" id="A0A931CBB4"/>
<feature type="binding site" evidence="9">
    <location>
        <position position="98"/>
    </location>
    <ligand>
        <name>substrate</name>
    </ligand>
</feature>
<dbReference type="GO" id="GO:0000166">
    <property type="term" value="F:nucleotide binding"/>
    <property type="evidence" value="ECO:0007669"/>
    <property type="project" value="UniProtKB-KW"/>
</dbReference>
<evidence type="ECO:0000256" key="5">
    <source>
        <dbReference type="ARBA" id="ARBA00022827"/>
    </source>
</evidence>
<name>A0A931CBB4_9ACTN</name>
<gene>
    <name evidence="12" type="ORF">I4J89_36270</name>
</gene>
<dbReference type="SUPFAM" id="SSF51730">
    <property type="entry name" value="FAD-linked oxidoreductase"/>
    <property type="match status" value="1"/>
</dbReference>
<evidence type="ECO:0000313" key="13">
    <source>
        <dbReference type="Proteomes" id="UP000598146"/>
    </source>
</evidence>
<dbReference type="EC" id="1.5.5.2" evidence="2"/>
<evidence type="ECO:0000256" key="3">
    <source>
        <dbReference type="ARBA" id="ARBA00022630"/>
    </source>
</evidence>
<dbReference type="PIRSF" id="PIRSF000196">
    <property type="entry name" value="Pro_dehydrog"/>
    <property type="match status" value="1"/>
</dbReference>
<organism evidence="12 13">
    <name type="scientific">Actinoplanes aureus</name>
    <dbReference type="NCBI Taxonomy" id="2792083"/>
    <lineage>
        <taxon>Bacteria</taxon>
        <taxon>Bacillati</taxon>
        <taxon>Actinomycetota</taxon>
        <taxon>Actinomycetes</taxon>
        <taxon>Micromonosporales</taxon>
        <taxon>Micromonosporaceae</taxon>
        <taxon>Actinoplanes</taxon>
    </lineage>
</organism>
<comment type="catalytic activity">
    <reaction evidence="8">
        <text>L-proline + a quinone = (S)-1-pyrroline-5-carboxylate + a quinol + H(+)</text>
        <dbReference type="Rhea" id="RHEA:23784"/>
        <dbReference type="ChEBI" id="CHEBI:15378"/>
        <dbReference type="ChEBI" id="CHEBI:17388"/>
        <dbReference type="ChEBI" id="CHEBI:24646"/>
        <dbReference type="ChEBI" id="CHEBI:60039"/>
        <dbReference type="ChEBI" id="CHEBI:132124"/>
        <dbReference type="EC" id="1.5.5.2"/>
    </reaction>
</comment>
<keyword evidence="4 10" id="KW-0547">Nucleotide-binding</keyword>
<comment type="pathway">
    <text evidence="1">Amino-acid degradation; L-proline degradation into L-glutamate; L-glutamate from L-proline: step 1/2.</text>
</comment>
<evidence type="ECO:0000256" key="10">
    <source>
        <dbReference type="PIRSR" id="PIRSR000196-2"/>
    </source>
</evidence>
<dbReference type="RefSeq" id="WP_196418686.1">
    <property type="nucleotide sequence ID" value="NZ_JADQTO010000023.1"/>
</dbReference>
<evidence type="ECO:0000256" key="9">
    <source>
        <dbReference type="PIRSR" id="PIRSR000196-1"/>
    </source>
</evidence>
<feature type="binding site" evidence="10">
    <location>
        <begin position="224"/>
        <end position="225"/>
    </location>
    <ligand>
        <name>FAD</name>
        <dbReference type="ChEBI" id="CHEBI:57692"/>
    </ligand>
</feature>
<proteinExistence type="predicted"/>
<dbReference type="InterPro" id="IPR029041">
    <property type="entry name" value="FAD-linked_oxidoreductase-like"/>
</dbReference>
<dbReference type="PANTHER" id="PTHR13914:SF0">
    <property type="entry name" value="PROLINE DEHYDROGENASE 1, MITOCHONDRIAL"/>
    <property type="match status" value="1"/>
</dbReference>